<dbReference type="Gene3D" id="3.80.10.10">
    <property type="entry name" value="Ribonuclease Inhibitor"/>
    <property type="match status" value="1"/>
</dbReference>
<organism evidence="1 2">
    <name type="scientific">Flavobacterium caeni</name>
    <dbReference type="NCBI Taxonomy" id="490189"/>
    <lineage>
        <taxon>Bacteria</taxon>
        <taxon>Pseudomonadati</taxon>
        <taxon>Bacteroidota</taxon>
        <taxon>Flavobacteriia</taxon>
        <taxon>Flavobacteriales</taxon>
        <taxon>Flavobacteriaceae</taxon>
        <taxon>Flavobacterium</taxon>
    </lineage>
</organism>
<accession>A0A1G5KE51</accession>
<dbReference type="InterPro" id="IPR001611">
    <property type="entry name" value="Leu-rich_rpt"/>
</dbReference>
<dbReference type="STRING" id="490189.SAMN02927903_03258"/>
<gene>
    <name evidence="1" type="ORF">SAMN02927903_03258</name>
</gene>
<dbReference type="InterPro" id="IPR032675">
    <property type="entry name" value="LRR_dom_sf"/>
</dbReference>
<proteinExistence type="predicted"/>
<name>A0A1G5KE51_9FLAO</name>
<dbReference type="RefSeq" id="WP_091147050.1">
    <property type="nucleotide sequence ID" value="NZ_FMVF01000030.1"/>
</dbReference>
<evidence type="ECO:0000313" key="1">
    <source>
        <dbReference type="EMBL" id="SCY98837.1"/>
    </source>
</evidence>
<dbReference type="AlphaFoldDB" id="A0A1G5KE51"/>
<keyword evidence="2" id="KW-1185">Reference proteome</keyword>
<evidence type="ECO:0000313" key="2">
    <source>
        <dbReference type="Proteomes" id="UP000199354"/>
    </source>
</evidence>
<dbReference type="SUPFAM" id="SSF52058">
    <property type="entry name" value="L domain-like"/>
    <property type="match status" value="1"/>
</dbReference>
<dbReference type="PROSITE" id="PS51450">
    <property type="entry name" value="LRR"/>
    <property type="match status" value="1"/>
</dbReference>
<dbReference type="NCBIfam" id="NF041770">
    <property type="entry name" value="CFI_box_CTERM"/>
    <property type="match status" value="1"/>
</dbReference>
<protein>
    <recommendedName>
        <fullName evidence="3">Leucine rich repeat-containing protein</fullName>
    </recommendedName>
</protein>
<dbReference type="InterPro" id="IPR049886">
    <property type="entry name" value="CFI_box_CTERM_dom"/>
</dbReference>
<dbReference type="EMBL" id="FMVF01000030">
    <property type="protein sequence ID" value="SCY98837.1"/>
    <property type="molecule type" value="Genomic_DNA"/>
</dbReference>
<evidence type="ECO:0008006" key="3">
    <source>
        <dbReference type="Google" id="ProtNLM"/>
    </source>
</evidence>
<dbReference type="OrthoDB" id="1149028at2"/>
<reference evidence="1 2" key="1">
    <citation type="submission" date="2016-10" db="EMBL/GenBank/DDBJ databases">
        <authorList>
            <person name="de Groot N.N."/>
        </authorList>
    </citation>
    <scope>NUCLEOTIDE SEQUENCE [LARGE SCALE GENOMIC DNA]</scope>
    <source>
        <strain evidence="1 2">CGMCC 1.7031</strain>
    </source>
</reference>
<sequence>MSDVIQCSSCGSSNQLPTGRNSMFCAYCGNTIERKEEKTNQKSFPKISRTQKKEIPFKETAWYKDKSLEHKARTGLASSSFYNMIKNIEHYRTNNGYNVVITYEQKDVLSSFPREHKETEFVPFEYDYDSYKSELNLDSTQIQSFKELLQHYDLTEIEELKDLSLNYNNIINWDGIENFKRLERLSLRNNYIVDFPTYLPKEITAYDSNIAVIKFLDLRGNKIKTIGPCVPIFHNAEILLADNPLELESIPKVVRSCHTFKDDGREVCWDFEMKIEDDFKLKFPKKEPEKPTQPSEEQTEKPQGKCFIATATMGSYDHPFVLELRHFRDNWILKKTWGDWFIKNYYYYGEKMAKQVEHNVILKTISYHFIVKPLVLISKILK</sequence>
<dbReference type="Proteomes" id="UP000199354">
    <property type="component" value="Unassembled WGS sequence"/>
</dbReference>